<evidence type="ECO:0000256" key="3">
    <source>
        <dbReference type="ARBA" id="ARBA00022801"/>
    </source>
</evidence>
<evidence type="ECO:0000256" key="1">
    <source>
        <dbReference type="ARBA" id="ARBA00022670"/>
    </source>
</evidence>
<name>A0A1F7X7S1_9BACT</name>
<gene>
    <name evidence="6" type="ORF">A2Y68_02885</name>
</gene>
<evidence type="ECO:0000256" key="4">
    <source>
        <dbReference type="ARBA" id="ARBA00022833"/>
    </source>
</evidence>
<accession>A0A1F7X7S1</accession>
<sequence>MRRLVFLGFAFAFLFGLFMTPVLSAKPTDIPEEDGIYDEPGHPGVKVRVFVHRERPAKPSTPPTLVCELTDPSSPAIVGKEAWKLPSTWTYNLNPSSVPASVGSGSLQTIAANGFNDWQSASGNKVHFARGSDTTVSRQAYDGVNVVTWGRTSGSALGVTYIRYNGTTGEALDVDTIMNSKFTWSWSNSVSCAYSSTYDAENIMTHELGHWLGLTDEYDAANYQNATMYGYGAKGEVKKVTLTTGDSAGAFAIYNP</sequence>
<dbReference type="EMBL" id="MGFR01000001">
    <property type="protein sequence ID" value="OGM10355.1"/>
    <property type="molecule type" value="Genomic_DNA"/>
</dbReference>
<dbReference type="AlphaFoldDB" id="A0A1F7X7S1"/>
<dbReference type="InterPro" id="IPR001818">
    <property type="entry name" value="Pept_M10_metallopeptidase"/>
</dbReference>
<dbReference type="GO" id="GO:0004222">
    <property type="term" value="F:metalloendopeptidase activity"/>
    <property type="evidence" value="ECO:0007669"/>
    <property type="project" value="InterPro"/>
</dbReference>
<proteinExistence type="predicted"/>
<keyword evidence="3" id="KW-0378">Hydrolase</keyword>
<dbReference type="InterPro" id="IPR024079">
    <property type="entry name" value="MetalloPept_cat_dom_sf"/>
</dbReference>
<dbReference type="Proteomes" id="UP000176778">
    <property type="component" value="Unassembled WGS sequence"/>
</dbReference>
<reference evidence="6 7" key="1">
    <citation type="journal article" date="2016" name="Nat. Commun.">
        <title>Thousands of microbial genomes shed light on interconnected biogeochemical processes in an aquifer system.</title>
        <authorList>
            <person name="Anantharaman K."/>
            <person name="Brown C.T."/>
            <person name="Hug L.A."/>
            <person name="Sharon I."/>
            <person name="Castelle C.J."/>
            <person name="Probst A.J."/>
            <person name="Thomas B.C."/>
            <person name="Singh A."/>
            <person name="Wilkins M.J."/>
            <person name="Karaoz U."/>
            <person name="Brodie E.L."/>
            <person name="Williams K.H."/>
            <person name="Hubbard S.S."/>
            <person name="Banfield J.F."/>
        </authorList>
    </citation>
    <scope>NUCLEOTIDE SEQUENCE [LARGE SCALE GENOMIC DNA]</scope>
</reference>
<keyword evidence="2" id="KW-0479">Metal-binding</keyword>
<dbReference type="GO" id="GO:0031012">
    <property type="term" value="C:extracellular matrix"/>
    <property type="evidence" value="ECO:0007669"/>
    <property type="project" value="InterPro"/>
</dbReference>
<evidence type="ECO:0000313" key="6">
    <source>
        <dbReference type="EMBL" id="OGM10355.1"/>
    </source>
</evidence>
<organism evidence="6 7">
    <name type="scientific">Candidatus Woesebacteria bacterium RBG_13_46_13</name>
    <dbReference type="NCBI Taxonomy" id="1802479"/>
    <lineage>
        <taxon>Bacteria</taxon>
        <taxon>Candidatus Woeseibacteriota</taxon>
    </lineage>
</organism>
<comment type="caution">
    <text evidence="6">The sequence shown here is derived from an EMBL/GenBank/DDBJ whole genome shotgun (WGS) entry which is preliminary data.</text>
</comment>
<dbReference type="SUPFAM" id="SSF55486">
    <property type="entry name" value="Metalloproteases ('zincins'), catalytic domain"/>
    <property type="match status" value="1"/>
</dbReference>
<keyword evidence="4" id="KW-0862">Zinc</keyword>
<evidence type="ECO:0000313" key="7">
    <source>
        <dbReference type="Proteomes" id="UP000176778"/>
    </source>
</evidence>
<dbReference type="GO" id="GO:0006508">
    <property type="term" value="P:proteolysis"/>
    <property type="evidence" value="ECO:0007669"/>
    <property type="project" value="UniProtKB-KW"/>
</dbReference>
<evidence type="ECO:0000259" key="5">
    <source>
        <dbReference type="Pfam" id="PF00413"/>
    </source>
</evidence>
<dbReference type="Gene3D" id="3.40.390.10">
    <property type="entry name" value="Collagenase (Catalytic Domain)"/>
    <property type="match status" value="1"/>
</dbReference>
<protein>
    <recommendedName>
        <fullName evidence="5">Peptidase M10 metallopeptidase domain-containing protein</fullName>
    </recommendedName>
</protein>
<feature type="domain" description="Peptidase M10 metallopeptidase" evidence="5">
    <location>
        <begin position="169"/>
        <end position="254"/>
    </location>
</feature>
<dbReference type="STRING" id="1802479.A2Y68_02885"/>
<keyword evidence="1" id="KW-0645">Protease</keyword>
<evidence type="ECO:0000256" key="2">
    <source>
        <dbReference type="ARBA" id="ARBA00022723"/>
    </source>
</evidence>
<dbReference type="GO" id="GO:0008270">
    <property type="term" value="F:zinc ion binding"/>
    <property type="evidence" value="ECO:0007669"/>
    <property type="project" value="InterPro"/>
</dbReference>
<dbReference type="Pfam" id="PF00413">
    <property type="entry name" value="Peptidase_M10"/>
    <property type="match status" value="1"/>
</dbReference>